<dbReference type="SMART" id="SM00387">
    <property type="entry name" value="HATPase_c"/>
    <property type="match status" value="1"/>
</dbReference>
<evidence type="ECO:0000256" key="9">
    <source>
        <dbReference type="SAM" id="Phobius"/>
    </source>
</evidence>
<sequence>MLANAHHPKAPGRFGRHMARARRSLWVLPLLASALFVMAVLLWAYRAELEEQDARRTTLITDALSSEAQLRNRLDAEMAFLQDLGHQIDRLPRNSAGLAAEPVVKEGLRRLWLSVTWLDANNRIVAHVPEQQSSPGGRALDVSDIPGVSSHLLLETQGEKLIVRYSPALLLRRGVPWWLSRKYDVQLIDGYEQVVASLDEVPLRFDSHGRDTYKVLVGGNMPGAYLELTSRELPRPLWRTLPIVLVSGFLSLMLVATFLLRRQVARITRAEDAWRTEAAWRQAMEDSALVGLRARDAEGRILYVNRTFCHMVGLEAGQLVGLQPPMPYWPPDVLDEAMLRSQRNLEGRAPRDGYEALWCHSDGHLLNVMVFESPLIDVHGQQTGWMGSIIDITARKQLEERERHRAEAMAQQSRLTTLGEVASALAHQLNQPLTVIMGYNAGLQRMLADAGYDNQAVLHALGQQGEQAAEAGRIVRRIREFLTRRGPQREACDLVAVAQRAAALLQRDLHKAGVQLQWQLAAQLPPVFADPILLEQVLINLLRNAADAMTGAARAASPDGTCTIRITALLSGERFVRLDVEDNGPGLSGRTVEHLSAPFYSTKSDGMGMGLAICRSIIEVHHGGMDAGQSSLGGARFSFTLPVFDPHAAQSSLEDEDAQAFLESDYEGLA</sequence>
<keyword evidence="9" id="KW-1133">Transmembrane helix</keyword>
<keyword evidence="4" id="KW-0808">Transferase</keyword>
<accession>A0A3E1R9Q1</accession>
<evidence type="ECO:0000256" key="8">
    <source>
        <dbReference type="ARBA" id="ARBA00023012"/>
    </source>
</evidence>
<dbReference type="InterPro" id="IPR003594">
    <property type="entry name" value="HATPase_dom"/>
</dbReference>
<dbReference type="PROSITE" id="PS50109">
    <property type="entry name" value="HIS_KIN"/>
    <property type="match status" value="1"/>
</dbReference>
<dbReference type="InterPro" id="IPR036097">
    <property type="entry name" value="HisK_dim/P_sf"/>
</dbReference>
<dbReference type="InterPro" id="IPR003661">
    <property type="entry name" value="HisK_dim/P_dom"/>
</dbReference>
<dbReference type="PROSITE" id="PS50112">
    <property type="entry name" value="PAS"/>
    <property type="match status" value="1"/>
</dbReference>
<organism evidence="13 14">
    <name type="scientific">Rhodoferax lacus</name>
    <dbReference type="NCBI Taxonomy" id="2184758"/>
    <lineage>
        <taxon>Bacteria</taxon>
        <taxon>Pseudomonadati</taxon>
        <taxon>Pseudomonadota</taxon>
        <taxon>Betaproteobacteria</taxon>
        <taxon>Burkholderiales</taxon>
        <taxon>Comamonadaceae</taxon>
        <taxon>Rhodoferax</taxon>
    </lineage>
</organism>
<evidence type="ECO:0000256" key="4">
    <source>
        <dbReference type="ARBA" id="ARBA00022679"/>
    </source>
</evidence>
<comment type="catalytic activity">
    <reaction evidence="1">
        <text>ATP + protein L-histidine = ADP + protein N-phospho-L-histidine.</text>
        <dbReference type="EC" id="2.7.13.3"/>
    </reaction>
</comment>
<keyword evidence="3" id="KW-0597">Phosphoprotein</keyword>
<dbReference type="GO" id="GO:0006355">
    <property type="term" value="P:regulation of DNA-templated transcription"/>
    <property type="evidence" value="ECO:0007669"/>
    <property type="project" value="InterPro"/>
</dbReference>
<reference evidence="13 14" key="1">
    <citation type="submission" date="2018-05" db="EMBL/GenBank/DDBJ databases">
        <title>Rhodoferax soyangensis sp.nov., isolated from an oligotrophic freshwater lake.</title>
        <authorList>
            <person name="Park M."/>
        </authorList>
    </citation>
    <scope>NUCLEOTIDE SEQUENCE [LARGE SCALE GENOMIC DNA]</scope>
    <source>
        <strain evidence="13 14">IMCC26218</strain>
    </source>
</reference>
<feature type="domain" description="PAC" evidence="12">
    <location>
        <begin position="343"/>
        <end position="404"/>
    </location>
</feature>
<evidence type="ECO:0000256" key="7">
    <source>
        <dbReference type="ARBA" id="ARBA00022840"/>
    </source>
</evidence>
<feature type="domain" description="Histidine kinase" evidence="10">
    <location>
        <begin position="424"/>
        <end position="645"/>
    </location>
</feature>
<dbReference type="Proteomes" id="UP000260665">
    <property type="component" value="Unassembled WGS sequence"/>
</dbReference>
<dbReference type="CDD" id="cd00130">
    <property type="entry name" value="PAS"/>
    <property type="match status" value="1"/>
</dbReference>
<dbReference type="SUPFAM" id="SSF55874">
    <property type="entry name" value="ATPase domain of HSP90 chaperone/DNA topoisomerase II/histidine kinase"/>
    <property type="match status" value="1"/>
</dbReference>
<gene>
    <name evidence="13" type="ORF">DIC66_15395</name>
</gene>
<dbReference type="PRINTS" id="PR00344">
    <property type="entry name" value="BCTRLSENSOR"/>
</dbReference>
<dbReference type="InterPro" id="IPR000014">
    <property type="entry name" value="PAS"/>
</dbReference>
<keyword evidence="9" id="KW-0472">Membrane</keyword>
<evidence type="ECO:0000256" key="2">
    <source>
        <dbReference type="ARBA" id="ARBA00012438"/>
    </source>
</evidence>
<dbReference type="Pfam" id="PF00989">
    <property type="entry name" value="PAS"/>
    <property type="match status" value="1"/>
</dbReference>
<keyword evidence="5" id="KW-0547">Nucleotide-binding</keyword>
<dbReference type="EC" id="2.7.13.3" evidence="2"/>
<dbReference type="NCBIfam" id="TIGR00229">
    <property type="entry name" value="sensory_box"/>
    <property type="match status" value="1"/>
</dbReference>
<dbReference type="GO" id="GO:0005524">
    <property type="term" value="F:ATP binding"/>
    <property type="evidence" value="ECO:0007669"/>
    <property type="project" value="UniProtKB-KW"/>
</dbReference>
<dbReference type="Gene3D" id="3.30.450.20">
    <property type="entry name" value="PAS domain"/>
    <property type="match status" value="1"/>
</dbReference>
<feature type="transmembrane region" description="Helical" evidence="9">
    <location>
        <begin position="25"/>
        <end position="45"/>
    </location>
</feature>
<evidence type="ECO:0000313" key="14">
    <source>
        <dbReference type="Proteomes" id="UP000260665"/>
    </source>
</evidence>
<keyword evidence="6" id="KW-0418">Kinase</keyword>
<dbReference type="OrthoDB" id="1931120at2"/>
<evidence type="ECO:0000256" key="5">
    <source>
        <dbReference type="ARBA" id="ARBA00022741"/>
    </source>
</evidence>
<protein>
    <recommendedName>
        <fullName evidence="2">histidine kinase</fullName>
        <ecNumber evidence="2">2.7.13.3</ecNumber>
    </recommendedName>
</protein>
<dbReference type="Pfam" id="PF02518">
    <property type="entry name" value="HATPase_c"/>
    <property type="match status" value="1"/>
</dbReference>
<keyword evidence="9" id="KW-0812">Transmembrane</keyword>
<evidence type="ECO:0000259" key="11">
    <source>
        <dbReference type="PROSITE" id="PS50112"/>
    </source>
</evidence>
<keyword evidence="7" id="KW-0067">ATP-binding</keyword>
<evidence type="ECO:0000256" key="6">
    <source>
        <dbReference type="ARBA" id="ARBA00022777"/>
    </source>
</evidence>
<comment type="caution">
    <text evidence="13">The sequence shown here is derived from an EMBL/GenBank/DDBJ whole genome shotgun (WGS) entry which is preliminary data.</text>
</comment>
<dbReference type="PROSITE" id="PS50113">
    <property type="entry name" value="PAC"/>
    <property type="match status" value="1"/>
</dbReference>
<dbReference type="InterPro" id="IPR036890">
    <property type="entry name" value="HATPase_C_sf"/>
</dbReference>
<keyword evidence="14" id="KW-1185">Reference proteome</keyword>
<dbReference type="RefSeq" id="WP_117178785.1">
    <property type="nucleotide sequence ID" value="NZ_QFZK01000010.1"/>
</dbReference>
<dbReference type="PANTHER" id="PTHR43065:SF42">
    <property type="entry name" value="TWO-COMPONENT SENSOR PPRA"/>
    <property type="match status" value="1"/>
</dbReference>
<dbReference type="Gene3D" id="3.30.565.10">
    <property type="entry name" value="Histidine kinase-like ATPase, C-terminal domain"/>
    <property type="match status" value="1"/>
</dbReference>
<dbReference type="Gene3D" id="1.10.287.130">
    <property type="match status" value="1"/>
</dbReference>
<dbReference type="AlphaFoldDB" id="A0A3E1R9Q1"/>
<evidence type="ECO:0000259" key="10">
    <source>
        <dbReference type="PROSITE" id="PS50109"/>
    </source>
</evidence>
<dbReference type="EMBL" id="QFZK01000010">
    <property type="protein sequence ID" value="RFO96099.1"/>
    <property type="molecule type" value="Genomic_DNA"/>
</dbReference>
<dbReference type="InterPro" id="IPR004358">
    <property type="entry name" value="Sig_transdc_His_kin-like_C"/>
</dbReference>
<proteinExistence type="predicted"/>
<evidence type="ECO:0000259" key="12">
    <source>
        <dbReference type="PROSITE" id="PS50113"/>
    </source>
</evidence>
<dbReference type="SUPFAM" id="SSF47384">
    <property type="entry name" value="Homodimeric domain of signal transducing histidine kinase"/>
    <property type="match status" value="1"/>
</dbReference>
<dbReference type="SUPFAM" id="SSF55785">
    <property type="entry name" value="PYP-like sensor domain (PAS domain)"/>
    <property type="match status" value="1"/>
</dbReference>
<dbReference type="InterPro" id="IPR013767">
    <property type="entry name" value="PAS_fold"/>
</dbReference>
<evidence type="ECO:0000256" key="3">
    <source>
        <dbReference type="ARBA" id="ARBA00022553"/>
    </source>
</evidence>
<feature type="transmembrane region" description="Helical" evidence="9">
    <location>
        <begin position="237"/>
        <end position="260"/>
    </location>
</feature>
<dbReference type="InterPro" id="IPR000700">
    <property type="entry name" value="PAS-assoc_C"/>
</dbReference>
<dbReference type="SMART" id="SM00091">
    <property type="entry name" value="PAS"/>
    <property type="match status" value="1"/>
</dbReference>
<dbReference type="PANTHER" id="PTHR43065">
    <property type="entry name" value="SENSOR HISTIDINE KINASE"/>
    <property type="match status" value="1"/>
</dbReference>
<keyword evidence="8" id="KW-0902">Two-component regulatory system</keyword>
<evidence type="ECO:0000256" key="1">
    <source>
        <dbReference type="ARBA" id="ARBA00000085"/>
    </source>
</evidence>
<dbReference type="GO" id="GO:0000155">
    <property type="term" value="F:phosphorelay sensor kinase activity"/>
    <property type="evidence" value="ECO:0007669"/>
    <property type="project" value="InterPro"/>
</dbReference>
<dbReference type="InterPro" id="IPR005467">
    <property type="entry name" value="His_kinase_dom"/>
</dbReference>
<dbReference type="InterPro" id="IPR035965">
    <property type="entry name" value="PAS-like_dom_sf"/>
</dbReference>
<evidence type="ECO:0000313" key="13">
    <source>
        <dbReference type="EMBL" id="RFO96099.1"/>
    </source>
</evidence>
<name>A0A3E1R9Q1_9BURK</name>
<dbReference type="CDD" id="cd00082">
    <property type="entry name" value="HisKA"/>
    <property type="match status" value="1"/>
</dbReference>
<feature type="domain" description="PAS" evidence="11">
    <location>
        <begin position="276"/>
        <end position="348"/>
    </location>
</feature>